<comment type="caution">
    <text evidence="1">The sequence shown here is derived from an EMBL/GenBank/DDBJ whole genome shotgun (WGS) entry which is preliminary data.</text>
</comment>
<evidence type="ECO:0000313" key="1">
    <source>
        <dbReference type="EMBL" id="GAI80726.1"/>
    </source>
</evidence>
<proteinExistence type="predicted"/>
<dbReference type="AlphaFoldDB" id="X1SNJ8"/>
<gene>
    <name evidence="1" type="ORF">S12H4_21107</name>
</gene>
<dbReference type="EMBL" id="BARW01010808">
    <property type="protein sequence ID" value="GAI80726.1"/>
    <property type="molecule type" value="Genomic_DNA"/>
</dbReference>
<name>X1SNJ8_9ZZZZ</name>
<organism evidence="1">
    <name type="scientific">marine sediment metagenome</name>
    <dbReference type="NCBI Taxonomy" id="412755"/>
    <lineage>
        <taxon>unclassified sequences</taxon>
        <taxon>metagenomes</taxon>
        <taxon>ecological metagenomes</taxon>
    </lineage>
</organism>
<dbReference type="PROSITE" id="PS51257">
    <property type="entry name" value="PROKAR_LIPOPROTEIN"/>
    <property type="match status" value="1"/>
</dbReference>
<reference evidence="1" key="1">
    <citation type="journal article" date="2014" name="Front. Microbiol.">
        <title>High frequency of phylogenetically diverse reductive dehalogenase-homologous genes in deep subseafloor sedimentary metagenomes.</title>
        <authorList>
            <person name="Kawai M."/>
            <person name="Futagami T."/>
            <person name="Toyoda A."/>
            <person name="Takaki Y."/>
            <person name="Nishi S."/>
            <person name="Hori S."/>
            <person name="Arai W."/>
            <person name="Tsubouchi T."/>
            <person name="Morono Y."/>
            <person name="Uchiyama I."/>
            <person name="Ito T."/>
            <person name="Fujiyama A."/>
            <person name="Inagaki F."/>
            <person name="Takami H."/>
        </authorList>
    </citation>
    <scope>NUCLEOTIDE SEQUENCE</scope>
    <source>
        <strain evidence="1">Expedition CK06-06</strain>
    </source>
</reference>
<sequence length="124" mass="14311">MKIRKNMKVGVSIIFLLLLFTSCLSLVNLTKNNNLLDENTLSLSAPLDDPMEDNDDYGNAWGIIPNYYPNLMIIESDEDWFKLYLNPGDTIDVYIFFNNSEGDLNLELYDPFDSISSRCNHYQL</sequence>
<dbReference type="Gene3D" id="2.60.120.380">
    <property type="match status" value="1"/>
</dbReference>
<accession>X1SNJ8</accession>
<protein>
    <submittedName>
        <fullName evidence="1">Uncharacterized protein</fullName>
    </submittedName>
</protein>